<comment type="caution">
    <text evidence="2">The sequence shown here is derived from an EMBL/GenBank/DDBJ whole genome shotgun (WGS) entry which is preliminary data.</text>
</comment>
<organism evidence="2 3">
    <name type="scientific">Elysia crispata</name>
    <name type="common">lettuce slug</name>
    <dbReference type="NCBI Taxonomy" id="231223"/>
    <lineage>
        <taxon>Eukaryota</taxon>
        <taxon>Metazoa</taxon>
        <taxon>Spiralia</taxon>
        <taxon>Lophotrochozoa</taxon>
        <taxon>Mollusca</taxon>
        <taxon>Gastropoda</taxon>
        <taxon>Heterobranchia</taxon>
        <taxon>Euthyneura</taxon>
        <taxon>Panpulmonata</taxon>
        <taxon>Sacoglossa</taxon>
        <taxon>Placobranchoidea</taxon>
        <taxon>Plakobranchidae</taxon>
        <taxon>Elysia</taxon>
    </lineage>
</organism>
<proteinExistence type="predicted"/>
<dbReference type="AlphaFoldDB" id="A0AAE0YRB8"/>
<evidence type="ECO:0000313" key="2">
    <source>
        <dbReference type="EMBL" id="KAK3754155.1"/>
    </source>
</evidence>
<sequence length="256" mass="27331">MASRRNEEDASVLEPLNPTSGSEDGAAAGPVGRFAVRKVDDGAGPQPDVDIELGRGDAVPEENDGVPNGNSGEPEIQGFVNAKGENSSQHKDSLPLAENDEADYHNHMALYEDDLSRQGRISSILNRITSYQAGMAPNVSDVETGKGKALYHSETSPLLAGRTITPKGSVIPLGGNTSIIWSESAQVYIFLYLYQVFTVMSPLPDFIDCDCDIALLQAGSSGTSAPSKYSNDRLLSCYVYVTVTDSLALIVETQQT</sequence>
<gene>
    <name evidence="2" type="ORF">RRG08_024228</name>
</gene>
<dbReference type="EMBL" id="JAWDGP010005686">
    <property type="protein sequence ID" value="KAK3754155.1"/>
    <property type="molecule type" value="Genomic_DNA"/>
</dbReference>
<name>A0AAE0YRB8_9GAST</name>
<protein>
    <submittedName>
        <fullName evidence="2">Uncharacterized protein</fullName>
    </submittedName>
</protein>
<reference evidence="2" key="1">
    <citation type="journal article" date="2023" name="G3 (Bethesda)">
        <title>A reference genome for the long-term kleptoplast-retaining sea slug Elysia crispata morphotype clarki.</title>
        <authorList>
            <person name="Eastman K.E."/>
            <person name="Pendleton A.L."/>
            <person name="Shaikh M.A."/>
            <person name="Suttiyut T."/>
            <person name="Ogas R."/>
            <person name="Tomko P."/>
            <person name="Gavelis G."/>
            <person name="Widhalm J.R."/>
            <person name="Wisecaver J.H."/>
        </authorList>
    </citation>
    <scope>NUCLEOTIDE SEQUENCE</scope>
    <source>
        <strain evidence="2">ECLA1</strain>
    </source>
</reference>
<keyword evidence="3" id="KW-1185">Reference proteome</keyword>
<evidence type="ECO:0000313" key="3">
    <source>
        <dbReference type="Proteomes" id="UP001283361"/>
    </source>
</evidence>
<accession>A0AAE0YRB8</accession>
<evidence type="ECO:0000256" key="1">
    <source>
        <dbReference type="SAM" id="MobiDB-lite"/>
    </source>
</evidence>
<feature type="region of interest" description="Disordered" evidence="1">
    <location>
        <begin position="1"/>
        <end position="78"/>
    </location>
</feature>
<dbReference type="Proteomes" id="UP001283361">
    <property type="component" value="Unassembled WGS sequence"/>
</dbReference>